<evidence type="ECO:0000256" key="6">
    <source>
        <dbReference type="RuleBase" id="RU365090"/>
    </source>
</evidence>
<dbReference type="SUPFAM" id="SSF53218">
    <property type="entry name" value="Molybdenum cofactor biosynthesis proteins"/>
    <property type="match status" value="1"/>
</dbReference>
<evidence type="ECO:0000259" key="7">
    <source>
        <dbReference type="SMART" id="SM00852"/>
    </source>
</evidence>
<dbReference type="Gene3D" id="2.40.340.10">
    <property type="entry name" value="MoeA, C-terminal, domain IV"/>
    <property type="match status" value="1"/>
</dbReference>
<dbReference type="SMART" id="SM00852">
    <property type="entry name" value="MoCF_biosynth"/>
    <property type="match status" value="1"/>
</dbReference>
<proteinExistence type="inferred from homology"/>
<dbReference type="GO" id="GO:0046872">
    <property type="term" value="F:metal ion binding"/>
    <property type="evidence" value="ECO:0007669"/>
    <property type="project" value="UniProtKB-UniRule"/>
</dbReference>
<accession>A0A7C3SK13</accession>
<evidence type="ECO:0000313" key="8">
    <source>
        <dbReference type="EMBL" id="HGB15540.1"/>
    </source>
</evidence>
<keyword evidence="6" id="KW-0500">Molybdenum</keyword>
<dbReference type="InterPro" id="IPR036425">
    <property type="entry name" value="MoaB/Mog-like_dom_sf"/>
</dbReference>
<protein>
    <recommendedName>
        <fullName evidence="6">Molybdopterin molybdenumtransferase</fullName>
        <ecNumber evidence="6">2.10.1.1</ecNumber>
    </recommendedName>
</protein>
<dbReference type="SUPFAM" id="SSF53850">
    <property type="entry name" value="Periplasmic binding protein-like II"/>
    <property type="match status" value="1"/>
</dbReference>
<gene>
    <name evidence="8" type="ORF">ENV62_09940</name>
</gene>
<dbReference type="CDD" id="cd00887">
    <property type="entry name" value="MoeA"/>
    <property type="match status" value="1"/>
</dbReference>
<dbReference type="InterPro" id="IPR005110">
    <property type="entry name" value="MoeA_linker/N"/>
</dbReference>
<dbReference type="AlphaFoldDB" id="A0A7C3SK13"/>
<dbReference type="EMBL" id="DTHB01000053">
    <property type="protein sequence ID" value="HGB15540.1"/>
    <property type="molecule type" value="Genomic_DNA"/>
</dbReference>
<dbReference type="InterPro" id="IPR005111">
    <property type="entry name" value="MoeA_C_domain_IV"/>
</dbReference>
<dbReference type="InterPro" id="IPR036135">
    <property type="entry name" value="MoeA_linker/N_sf"/>
</dbReference>
<comment type="similarity">
    <text evidence="3 6">Belongs to the MoeA family.</text>
</comment>
<keyword evidence="4 6" id="KW-0501">Molybdenum cofactor biosynthesis</keyword>
<keyword evidence="6" id="KW-0808">Transferase</keyword>
<dbReference type="Pfam" id="PF12727">
    <property type="entry name" value="PBP_like"/>
    <property type="match status" value="1"/>
</dbReference>
<dbReference type="Pfam" id="PF03453">
    <property type="entry name" value="MoeA_N"/>
    <property type="match status" value="1"/>
</dbReference>
<dbReference type="GO" id="GO:0005829">
    <property type="term" value="C:cytosol"/>
    <property type="evidence" value="ECO:0007669"/>
    <property type="project" value="TreeGrafter"/>
</dbReference>
<dbReference type="NCBIfam" id="NF011068">
    <property type="entry name" value="PRK14498.1"/>
    <property type="match status" value="1"/>
</dbReference>
<evidence type="ECO:0000256" key="4">
    <source>
        <dbReference type="ARBA" id="ARBA00023150"/>
    </source>
</evidence>
<dbReference type="Gene3D" id="2.170.190.11">
    <property type="entry name" value="Molybdopterin biosynthesis moea protein, domain 3"/>
    <property type="match status" value="1"/>
</dbReference>
<dbReference type="InterPro" id="IPR038987">
    <property type="entry name" value="MoeA-like"/>
</dbReference>
<comment type="catalytic activity">
    <reaction evidence="5">
        <text>adenylyl-molybdopterin + molybdate = Mo-molybdopterin + AMP + H(+)</text>
        <dbReference type="Rhea" id="RHEA:35047"/>
        <dbReference type="ChEBI" id="CHEBI:15378"/>
        <dbReference type="ChEBI" id="CHEBI:36264"/>
        <dbReference type="ChEBI" id="CHEBI:62727"/>
        <dbReference type="ChEBI" id="CHEBI:71302"/>
        <dbReference type="ChEBI" id="CHEBI:456215"/>
        <dbReference type="EC" id="2.10.1.1"/>
    </reaction>
</comment>
<reference evidence="8" key="1">
    <citation type="journal article" date="2020" name="mSystems">
        <title>Genome- and Community-Level Interaction Insights into Carbon Utilization and Element Cycling Functions of Hydrothermarchaeota in Hydrothermal Sediment.</title>
        <authorList>
            <person name="Zhou Z."/>
            <person name="Liu Y."/>
            <person name="Xu W."/>
            <person name="Pan J."/>
            <person name="Luo Z.H."/>
            <person name="Li M."/>
        </authorList>
    </citation>
    <scope>NUCLEOTIDE SEQUENCE [LARGE SCALE GENOMIC DNA]</scope>
    <source>
        <strain evidence="8">SpSt-776</strain>
    </source>
</reference>
<dbReference type="InterPro" id="IPR036688">
    <property type="entry name" value="MoeA_C_domain_IV_sf"/>
</dbReference>
<dbReference type="InterPro" id="IPR001453">
    <property type="entry name" value="MoaB/Mog_dom"/>
</dbReference>
<comment type="pathway">
    <text evidence="2 6">Cofactor biosynthesis; molybdopterin biosynthesis.</text>
</comment>
<dbReference type="SUPFAM" id="SSF63867">
    <property type="entry name" value="MoeA C-terminal domain-like"/>
    <property type="match status" value="1"/>
</dbReference>
<feature type="domain" description="MoaB/Mog" evidence="7">
    <location>
        <begin position="176"/>
        <end position="316"/>
    </location>
</feature>
<evidence type="ECO:0000256" key="1">
    <source>
        <dbReference type="ARBA" id="ARBA00002901"/>
    </source>
</evidence>
<dbReference type="GO" id="GO:0061599">
    <property type="term" value="F:molybdopterin molybdotransferase activity"/>
    <property type="evidence" value="ECO:0007669"/>
    <property type="project" value="UniProtKB-UniRule"/>
</dbReference>
<comment type="function">
    <text evidence="1 6">Catalyzes the insertion of molybdate into adenylated molybdopterin with the concomitant release of AMP.</text>
</comment>
<dbReference type="Gene3D" id="3.40.980.10">
    <property type="entry name" value="MoaB/Mog-like domain"/>
    <property type="match status" value="1"/>
</dbReference>
<dbReference type="PANTHER" id="PTHR10192">
    <property type="entry name" value="MOLYBDOPTERIN BIOSYNTHESIS PROTEIN"/>
    <property type="match status" value="1"/>
</dbReference>
<dbReference type="UniPathway" id="UPA00344"/>
<dbReference type="Gene3D" id="3.90.105.10">
    <property type="entry name" value="Molybdopterin biosynthesis moea protein, domain 2"/>
    <property type="match status" value="1"/>
</dbReference>
<name>A0A7C3SK13_9BACT</name>
<dbReference type="Pfam" id="PF03454">
    <property type="entry name" value="MoeA_C"/>
    <property type="match status" value="1"/>
</dbReference>
<keyword evidence="6" id="KW-0460">Magnesium</keyword>
<sequence>MKRKIYLRMKSPDEARDLFFARFDFRNFQPPEEIPTTSARGRVTAAPAWARWSSPAAHQAAMDGFAVKAQVTFGAAPDCPKQLAIGREAFPVNTGHPMPPGTDAVIMVENVPDPEADPITVEAPVFPWQNVRRVGEDLVAGEMVLPEGVEITPWAQGALLAAGVTRVLVRRRPTVIIIPTGSELAPVSELIPELPERRLPEFNSVILAGMVEEAGGIPEVWPIGPDDLPTLTQILKQAVTAGDLVIINAGSSAGSEDYTYQAVAALGEVLVHGVAMMPGKPTLLGVVEGKPVIGNPGYPVSAVLSFERFAAPLIAAMAGRRLKPRPRITVYPAQNLPSKPGLEEFIRVTLGRVGQKVIATPLPRGAGTITSLTRADGLLRIPALSEGLEEDRPVEAELLVPAEDIEGTLVVLGSHDNTLDLLATLLRRKAPQLRLSSGHVGSLGGLMALHQGRAHLGGSHLFDPETNTYNITYIRKYLPDMPLKLINLAWREQGLMVLPGNPKKIRSVSDLVRPEVRFINRQRGAGTRLLLDYLLKEEGLDPRAIQGYDQEEYTHMAVAANVKSGTADVGLGILAAARALGLDFIPLAPERYDLVVPNSTFQDFRFQTLLEVIRSPEFAAHAAALGGYDLRDCGKIVWEQ</sequence>
<comment type="cofactor">
    <cofactor evidence="6">
        <name>Mg(2+)</name>
        <dbReference type="ChEBI" id="CHEBI:18420"/>
    </cofactor>
</comment>
<dbReference type="EC" id="2.10.1.1" evidence="6"/>
<dbReference type="Gene3D" id="3.40.190.10">
    <property type="entry name" value="Periplasmic binding protein-like II"/>
    <property type="match status" value="1"/>
</dbReference>
<dbReference type="InterPro" id="IPR024370">
    <property type="entry name" value="PBP_domain"/>
</dbReference>
<organism evidence="8">
    <name type="scientific">Desulfobacca acetoxidans</name>
    <dbReference type="NCBI Taxonomy" id="60893"/>
    <lineage>
        <taxon>Bacteria</taxon>
        <taxon>Pseudomonadati</taxon>
        <taxon>Thermodesulfobacteriota</taxon>
        <taxon>Desulfobaccia</taxon>
        <taxon>Desulfobaccales</taxon>
        <taxon>Desulfobaccaceae</taxon>
        <taxon>Desulfobacca</taxon>
    </lineage>
</organism>
<dbReference type="SUPFAM" id="SSF63882">
    <property type="entry name" value="MoeA N-terminal region -like"/>
    <property type="match status" value="1"/>
</dbReference>
<dbReference type="Pfam" id="PF00994">
    <property type="entry name" value="MoCF_biosynth"/>
    <property type="match status" value="1"/>
</dbReference>
<dbReference type="PANTHER" id="PTHR10192:SF16">
    <property type="entry name" value="MOLYBDOPTERIN MOLYBDENUMTRANSFERASE"/>
    <property type="match status" value="1"/>
</dbReference>
<comment type="caution">
    <text evidence="8">The sequence shown here is derived from an EMBL/GenBank/DDBJ whole genome shotgun (WGS) entry which is preliminary data.</text>
</comment>
<keyword evidence="6" id="KW-0479">Metal-binding</keyword>
<dbReference type="GO" id="GO:0006777">
    <property type="term" value="P:Mo-molybdopterin cofactor biosynthetic process"/>
    <property type="evidence" value="ECO:0007669"/>
    <property type="project" value="UniProtKB-UniRule"/>
</dbReference>
<evidence type="ECO:0000256" key="5">
    <source>
        <dbReference type="ARBA" id="ARBA00047317"/>
    </source>
</evidence>
<evidence type="ECO:0000256" key="2">
    <source>
        <dbReference type="ARBA" id="ARBA00005046"/>
    </source>
</evidence>
<evidence type="ECO:0000256" key="3">
    <source>
        <dbReference type="ARBA" id="ARBA00010763"/>
    </source>
</evidence>